<keyword evidence="4" id="KW-1185">Reference proteome</keyword>
<comment type="caution">
    <text evidence="3">The sequence shown here is derived from an EMBL/GenBank/DDBJ whole genome shotgun (WGS) entry which is preliminary data.</text>
</comment>
<evidence type="ECO:0000313" key="3">
    <source>
        <dbReference type="EMBL" id="KAH0811912.1"/>
    </source>
</evidence>
<proteinExistence type="predicted"/>
<feature type="compositionally biased region" description="Basic and acidic residues" evidence="1">
    <location>
        <begin position="198"/>
        <end position="209"/>
    </location>
</feature>
<dbReference type="EMBL" id="JABDTM020026461">
    <property type="protein sequence ID" value="KAH0811912.1"/>
    <property type="molecule type" value="Genomic_DNA"/>
</dbReference>
<accession>A0A8J6L9B5</accession>
<name>A0A8J6L9B5_TENMO</name>
<evidence type="ECO:0008006" key="5">
    <source>
        <dbReference type="Google" id="ProtNLM"/>
    </source>
</evidence>
<feature type="compositionally biased region" description="Basic and acidic residues" evidence="1">
    <location>
        <begin position="349"/>
        <end position="394"/>
    </location>
</feature>
<feature type="transmembrane region" description="Helical" evidence="2">
    <location>
        <begin position="60"/>
        <end position="80"/>
    </location>
</feature>
<gene>
    <name evidence="3" type="ORF">GEV33_010876</name>
</gene>
<evidence type="ECO:0000256" key="1">
    <source>
        <dbReference type="SAM" id="MobiDB-lite"/>
    </source>
</evidence>
<feature type="compositionally biased region" description="Basic and acidic residues" evidence="1">
    <location>
        <begin position="401"/>
        <end position="419"/>
    </location>
</feature>
<organism evidence="3 4">
    <name type="scientific">Tenebrio molitor</name>
    <name type="common">Yellow mealworm beetle</name>
    <dbReference type="NCBI Taxonomy" id="7067"/>
    <lineage>
        <taxon>Eukaryota</taxon>
        <taxon>Metazoa</taxon>
        <taxon>Ecdysozoa</taxon>
        <taxon>Arthropoda</taxon>
        <taxon>Hexapoda</taxon>
        <taxon>Insecta</taxon>
        <taxon>Pterygota</taxon>
        <taxon>Neoptera</taxon>
        <taxon>Endopterygota</taxon>
        <taxon>Coleoptera</taxon>
        <taxon>Polyphaga</taxon>
        <taxon>Cucujiformia</taxon>
        <taxon>Tenebrionidae</taxon>
        <taxon>Tenebrio</taxon>
    </lineage>
</organism>
<feature type="compositionally biased region" description="Basic and acidic residues" evidence="1">
    <location>
        <begin position="467"/>
        <end position="487"/>
    </location>
</feature>
<keyword evidence="2" id="KW-0812">Transmembrane</keyword>
<protein>
    <recommendedName>
        <fullName evidence="5">Sodium-coupled neutral amino acid transporter 10</fullName>
    </recommendedName>
</protein>
<evidence type="ECO:0000256" key="2">
    <source>
        <dbReference type="SAM" id="Phobius"/>
    </source>
</evidence>
<feature type="transmembrane region" description="Helical" evidence="2">
    <location>
        <begin position="26"/>
        <end position="48"/>
    </location>
</feature>
<keyword evidence="2" id="KW-1133">Transmembrane helix</keyword>
<reference evidence="3" key="2">
    <citation type="submission" date="2021-08" db="EMBL/GenBank/DDBJ databases">
        <authorList>
            <person name="Eriksson T."/>
        </authorList>
    </citation>
    <scope>NUCLEOTIDE SEQUENCE</scope>
    <source>
        <strain evidence="3">Stoneville</strain>
        <tissue evidence="3">Whole head</tissue>
    </source>
</reference>
<feature type="region of interest" description="Disordered" evidence="1">
    <location>
        <begin position="338"/>
        <end position="420"/>
    </location>
</feature>
<evidence type="ECO:0000313" key="4">
    <source>
        <dbReference type="Proteomes" id="UP000719412"/>
    </source>
</evidence>
<feature type="region of interest" description="Disordered" evidence="1">
    <location>
        <begin position="181"/>
        <end position="209"/>
    </location>
</feature>
<sequence>MLTLVIVSVSLIIALMIPTIELVLGLVGSTIGVMICVLFPVTCFICISPKNTNERILAQIMLFVGVIVMVLGTYANLYAFEEANLSIVTEKIPPPLELAHKLNAVEPEKPVVMDIPTTIKIAISEEKKQNPPEVIPEKVMEAPIAEKVKIEDKEVRHEPPQPEEPVENVVKTPKNEVKVEVNSAEDKQGPVVEPVQPPDEKVEESGKEEVVRVVDEKKMIEEEDGKKKDEGKEIKIGEEKKDVIKEVKKNDEVDIEAIKKEDTELKEQEEKKQTQDRNQILIDTIQKQNEVQMEIVEQQKKLIEVIQKQQESGNNNDLDKVNEEKVKAVKQIESIARKAIESISGQDKNVAKEKKETGEKNKVEDGVKNNQREVVKENGNKSAEEAEKKEKIDDNNMGIVKEVKIDVPREENQERKNEANKIPAMVPLPIALAKLNNVTVETKEEKINKNKSQDEDANIKTIRRDILSDDDAKKRPKRETNEIDPTKIENLNKAMKDVCDDMNKITSTEKPIIKMLCKLSEPDLVRASDIEAEAEKASLDLKPQKRDLKHFPEK</sequence>
<feature type="region of interest" description="Disordered" evidence="1">
    <location>
        <begin position="535"/>
        <end position="554"/>
    </location>
</feature>
<reference evidence="3" key="1">
    <citation type="journal article" date="2020" name="J Insects Food Feed">
        <title>The yellow mealworm (Tenebrio molitor) genome: a resource for the emerging insects as food and feed industry.</title>
        <authorList>
            <person name="Eriksson T."/>
            <person name="Andere A."/>
            <person name="Kelstrup H."/>
            <person name="Emery V."/>
            <person name="Picard C."/>
        </authorList>
    </citation>
    <scope>NUCLEOTIDE SEQUENCE</scope>
    <source>
        <strain evidence="3">Stoneville</strain>
        <tissue evidence="3">Whole head</tissue>
    </source>
</reference>
<dbReference type="AlphaFoldDB" id="A0A8J6L9B5"/>
<dbReference type="Proteomes" id="UP000719412">
    <property type="component" value="Unassembled WGS sequence"/>
</dbReference>
<feature type="region of interest" description="Disordered" evidence="1">
    <location>
        <begin position="467"/>
        <end position="488"/>
    </location>
</feature>
<keyword evidence="2" id="KW-0472">Membrane</keyword>